<dbReference type="InterPro" id="IPR050905">
    <property type="entry name" value="Plant_NBS-LRR"/>
</dbReference>
<dbReference type="InterPro" id="IPR003591">
    <property type="entry name" value="Leu-rich_rpt_typical-subtyp"/>
</dbReference>
<comment type="caution">
    <text evidence="10">The sequence shown here is derived from an EMBL/GenBank/DDBJ whole genome shotgun (WGS) entry which is preliminary data.</text>
</comment>
<evidence type="ECO:0000313" key="10">
    <source>
        <dbReference type="EMBL" id="KAD3640126.1"/>
    </source>
</evidence>
<evidence type="ECO:0000256" key="1">
    <source>
        <dbReference type="ARBA" id="ARBA00008894"/>
    </source>
</evidence>
<dbReference type="InterPro" id="IPR042197">
    <property type="entry name" value="Apaf_helical"/>
</dbReference>
<evidence type="ECO:0000313" key="12">
    <source>
        <dbReference type="Proteomes" id="UP000326396"/>
    </source>
</evidence>
<proteinExistence type="inferred from homology"/>
<evidence type="ECO:0008006" key="13">
    <source>
        <dbReference type="Google" id="ProtNLM"/>
    </source>
</evidence>
<name>A0A5N6MJ80_9ASTR</name>
<feature type="coiled-coil region" evidence="6">
    <location>
        <begin position="36"/>
        <end position="95"/>
    </location>
</feature>
<dbReference type="SUPFAM" id="SSF52058">
    <property type="entry name" value="L domain-like"/>
    <property type="match status" value="1"/>
</dbReference>
<dbReference type="InterPro" id="IPR032675">
    <property type="entry name" value="LRR_dom_sf"/>
</dbReference>
<keyword evidence="4" id="KW-0611">Plant defense</keyword>
<dbReference type="OrthoDB" id="1579323at2759"/>
<keyword evidence="6" id="KW-0175">Coiled coil</keyword>
<dbReference type="PRINTS" id="PR00364">
    <property type="entry name" value="DISEASERSIST"/>
</dbReference>
<keyword evidence="3" id="KW-0677">Repeat</keyword>
<dbReference type="SMART" id="SM00369">
    <property type="entry name" value="LRR_TYP"/>
    <property type="match status" value="3"/>
</dbReference>
<dbReference type="Pfam" id="PF00931">
    <property type="entry name" value="NB-ARC"/>
    <property type="match status" value="1"/>
</dbReference>
<keyword evidence="5" id="KW-0547">Nucleotide-binding</keyword>
<dbReference type="Pfam" id="PF23598">
    <property type="entry name" value="LRR_14"/>
    <property type="match status" value="1"/>
</dbReference>
<dbReference type="GO" id="GO:0043531">
    <property type="term" value="F:ADP binding"/>
    <property type="evidence" value="ECO:0007669"/>
    <property type="project" value="InterPro"/>
</dbReference>
<accession>A0A5N6MJ80</accession>
<dbReference type="InterPro" id="IPR055414">
    <property type="entry name" value="LRR_R13L4/SHOC2-like"/>
</dbReference>
<evidence type="ECO:0000256" key="3">
    <source>
        <dbReference type="ARBA" id="ARBA00022737"/>
    </source>
</evidence>
<comment type="similarity">
    <text evidence="1">Belongs to the disease resistance NB-LRR family.</text>
</comment>
<evidence type="ECO:0000313" key="11">
    <source>
        <dbReference type="EMBL" id="KAD3640136.1"/>
    </source>
</evidence>
<evidence type="ECO:0000259" key="9">
    <source>
        <dbReference type="Pfam" id="PF23598"/>
    </source>
</evidence>
<feature type="domain" description="NB-ARC" evidence="7">
    <location>
        <begin position="168"/>
        <end position="302"/>
    </location>
</feature>
<dbReference type="PANTHER" id="PTHR33463:SF198">
    <property type="entry name" value="RPP4C3"/>
    <property type="match status" value="1"/>
</dbReference>
<dbReference type="InterPro" id="IPR036388">
    <property type="entry name" value="WH-like_DNA-bd_sf"/>
</dbReference>
<feature type="domain" description="Disease resistance R13L4/SHOC-2-like LRR" evidence="9">
    <location>
        <begin position="538"/>
        <end position="667"/>
    </location>
</feature>
<sequence>MADCCGAGVVVEKLLDILISIAKENISYMWNCSKNVQTCKDEVEKLDVMMQTLQDRINDATSKAEVPGKDMQKWMKDADKRILEAREFNEEAESKTTSCNLCTLYRYGKKATEIKSSLLTHQKDGEPFRKCDFCPLPTPVLTDTYKRVNLENIDSHKSTLSEIVLAIKNEDVQIIGIVGQGGAGKTTLAKEAASEMNDKFDHIQLVEVSVDKKKEIRRKLETAAKKVSYKEKVLIILDDVWEEFKLGDVGIPCVSEYKNCKILITSRNEDKCRVMNAQKIFTVMHLPEEEAWTLFKRVVNRSQWDERLERIGRKSVKECGGLPLFIQVLGMALKDKEFRDWETMLDLLQAPTVDEFTKEFRLIKKSYDQLENDVTKKCFLLCSMFPEDETIGLKRLTHYGLALGIFNNVDSIKAAISKVRYAVRSLISSFLLQPTERFNIYIVSREGEEEEFKMHDIVRKMALIITSEGNDSWVRTGQRLTDWNPNDCFDYKKISLIGNIIKELPDHDLQFSHLDTFLVQDNYLSSVPDEFFQGMEKLKVLDMSYNNVSSLPRSLKLLKVLHTLYLSENGSISEISILGELTLLKILKLRATGITNIPEEIGKLTKLRLLDVDYCAYLSCVTPGVISKLIWLEEFYIGMGEGNCDFVGELSKLKWLKVLHLKVPSLSNFPQDFRFEALMEFHIKDNVVFLTQTRDCKRILEISESTISVTKQIMELIKASEMLVLWKIKYFDDILLYLYEENLRYITLHECENVKSLVKTTDNDGHGQWITNVNLSSQLEEILLTELGHLQLLWDKPYQNISLCNLTTITISKCPSLLKLFPLSVAQGLVKLRDLEIHYCESLVAVISAGDEETTGMSDIELVDNDIKFPELSTVSLWGLPKLESFYSGHSKINYPSLKSVKLVGCPGMKTWSNGENHTPNIKFEDEETHSNINDYIKVLVEKNGDPNDWCSDDDDEEGIETQLAVAFLQLWYFGDL</sequence>
<dbReference type="EMBL" id="SZYD01000015">
    <property type="protein sequence ID" value="KAD3640136.1"/>
    <property type="molecule type" value="Genomic_DNA"/>
</dbReference>
<evidence type="ECO:0000256" key="2">
    <source>
        <dbReference type="ARBA" id="ARBA00022614"/>
    </source>
</evidence>
<evidence type="ECO:0000256" key="4">
    <source>
        <dbReference type="ARBA" id="ARBA00022821"/>
    </source>
</evidence>
<feature type="domain" description="Disease resistance protein At4g27190-like leucine-rich repeats" evidence="8">
    <location>
        <begin position="741"/>
        <end position="841"/>
    </location>
</feature>
<protein>
    <recommendedName>
        <fullName evidence="13">AAA+ ATPase domain-containing protein</fullName>
    </recommendedName>
</protein>
<dbReference type="PANTHER" id="PTHR33463">
    <property type="entry name" value="NB-ARC DOMAIN-CONTAINING PROTEIN-RELATED"/>
    <property type="match status" value="1"/>
</dbReference>
<dbReference type="Gene3D" id="3.80.10.10">
    <property type="entry name" value="Ribonuclease Inhibitor"/>
    <property type="match status" value="2"/>
</dbReference>
<dbReference type="AlphaFoldDB" id="A0A5N6MJ80"/>
<keyword evidence="5" id="KW-0067">ATP-binding</keyword>
<keyword evidence="2" id="KW-0433">Leucine-rich repeat</keyword>
<dbReference type="Pfam" id="PF23247">
    <property type="entry name" value="LRR_RPS2"/>
    <property type="match status" value="1"/>
</dbReference>
<evidence type="ECO:0000256" key="6">
    <source>
        <dbReference type="SAM" id="Coils"/>
    </source>
</evidence>
<reference evidence="10 12" key="1">
    <citation type="submission" date="2019-05" db="EMBL/GenBank/DDBJ databases">
        <title>Mikania micrantha, genome provides insights into the molecular mechanism of rapid growth.</title>
        <authorList>
            <person name="Liu B."/>
        </authorList>
    </citation>
    <scope>NUCLEOTIDE SEQUENCE [LARGE SCALE GENOMIC DNA]</scope>
    <source>
        <strain evidence="10">NLD-2019</strain>
        <tissue evidence="10">Leaf</tissue>
    </source>
</reference>
<dbReference type="EMBL" id="SZYD01000015">
    <property type="protein sequence ID" value="KAD3640126.1"/>
    <property type="molecule type" value="Genomic_DNA"/>
</dbReference>
<dbReference type="Gene3D" id="1.10.8.430">
    <property type="entry name" value="Helical domain of apoptotic protease-activating factors"/>
    <property type="match status" value="1"/>
</dbReference>
<dbReference type="InterPro" id="IPR001611">
    <property type="entry name" value="Leu-rich_rpt"/>
</dbReference>
<dbReference type="Gene3D" id="3.40.50.300">
    <property type="entry name" value="P-loop containing nucleotide triphosphate hydrolases"/>
    <property type="match status" value="1"/>
</dbReference>
<dbReference type="InterPro" id="IPR057135">
    <property type="entry name" value="At4g27190-like_LRR"/>
</dbReference>
<dbReference type="GO" id="GO:0005524">
    <property type="term" value="F:ATP binding"/>
    <property type="evidence" value="ECO:0007669"/>
    <property type="project" value="UniProtKB-KW"/>
</dbReference>
<dbReference type="InterPro" id="IPR027417">
    <property type="entry name" value="P-loop_NTPase"/>
</dbReference>
<dbReference type="PROSITE" id="PS51450">
    <property type="entry name" value="LRR"/>
    <property type="match status" value="1"/>
</dbReference>
<dbReference type="GO" id="GO:0006952">
    <property type="term" value="P:defense response"/>
    <property type="evidence" value="ECO:0007669"/>
    <property type="project" value="UniProtKB-KW"/>
</dbReference>
<keyword evidence="12" id="KW-1185">Reference proteome</keyword>
<dbReference type="Gene3D" id="1.10.10.10">
    <property type="entry name" value="Winged helix-like DNA-binding domain superfamily/Winged helix DNA-binding domain"/>
    <property type="match status" value="1"/>
</dbReference>
<dbReference type="InterPro" id="IPR002182">
    <property type="entry name" value="NB-ARC"/>
</dbReference>
<evidence type="ECO:0000259" key="7">
    <source>
        <dbReference type="Pfam" id="PF00931"/>
    </source>
</evidence>
<evidence type="ECO:0000256" key="5">
    <source>
        <dbReference type="ARBA" id="ARBA00022840"/>
    </source>
</evidence>
<gene>
    <name evidence="10" type="ORF">E3N88_29349</name>
    <name evidence="11" type="ORF">E3N88_29359</name>
</gene>
<dbReference type="SUPFAM" id="SSF52540">
    <property type="entry name" value="P-loop containing nucleoside triphosphate hydrolases"/>
    <property type="match status" value="1"/>
</dbReference>
<dbReference type="GO" id="GO:0051707">
    <property type="term" value="P:response to other organism"/>
    <property type="evidence" value="ECO:0007669"/>
    <property type="project" value="UniProtKB-ARBA"/>
</dbReference>
<organism evidence="10 12">
    <name type="scientific">Mikania micrantha</name>
    <name type="common">bitter vine</name>
    <dbReference type="NCBI Taxonomy" id="192012"/>
    <lineage>
        <taxon>Eukaryota</taxon>
        <taxon>Viridiplantae</taxon>
        <taxon>Streptophyta</taxon>
        <taxon>Embryophyta</taxon>
        <taxon>Tracheophyta</taxon>
        <taxon>Spermatophyta</taxon>
        <taxon>Magnoliopsida</taxon>
        <taxon>eudicotyledons</taxon>
        <taxon>Gunneridae</taxon>
        <taxon>Pentapetalae</taxon>
        <taxon>asterids</taxon>
        <taxon>campanulids</taxon>
        <taxon>Asterales</taxon>
        <taxon>Asteraceae</taxon>
        <taxon>Asteroideae</taxon>
        <taxon>Heliantheae alliance</taxon>
        <taxon>Eupatorieae</taxon>
        <taxon>Mikania</taxon>
    </lineage>
</organism>
<dbReference type="Proteomes" id="UP000326396">
    <property type="component" value="Linkage Group LG5"/>
</dbReference>
<evidence type="ECO:0000259" key="8">
    <source>
        <dbReference type="Pfam" id="PF23247"/>
    </source>
</evidence>